<evidence type="ECO:0000313" key="2">
    <source>
        <dbReference type="Proteomes" id="UP000030021"/>
    </source>
</evidence>
<dbReference type="Gene3D" id="3.30.2000.10">
    <property type="entry name" value="Phage tail protein-like"/>
    <property type="match status" value="1"/>
</dbReference>
<dbReference type="Pfam" id="PF23840">
    <property type="entry name" value="Phage_tail_terminator"/>
    <property type="match status" value="1"/>
</dbReference>
<accession>A0A0A0HJC3</accession>
<comment type="caution">
    <text evidence="1">The sequence shown here is derived from an EMBL/GenBank/DDBJ whole genome shotgun (WGS) entry which is preliminary data.</text>
</comment>
<dbReference type="InterPro" id="IPR038042">
    <property type="entry name" value="Gp37-like"/>
</dbReference>
<organism evidence="1 2">
    <name type="scientific">Roseovarius mucosus DSM 17069</name>
    <dbReference type="NCBI Taxonomy" id="1288298"/>
    <lineage>
        <taxon>Bacteria</taxon>
        <taxon>Pseudomonadati</taxon>
        <taxon>Pseudomonadota</taxon>
        <taxon>Alphaproteobacteria</taxon>
        <taxon>Rhodobacterales</taxon>
        <taxon>Roseobacteraceae</taxon>
        <taxon>Roseovarius</taxon>
    </lineage>
</organism>
<sequence length="144" mass="15663">MTINDIMTRIEAQVPELAGRIDGGRAFVDLIRSKKLPAQSVAAYVFPSGIQGSRPDAASGVFSQMLTHRTSVVIFAQSFDRTGAASLDKIDQFLMRVVRALAGWAPGDEVGVFRFERGHLVSSGAGVLAYQLDFSIDDQLRIFT</sequence>
<dbReference type="EMBL" id="AONH01000016">
    <property type="protein sequence ID" value="KGM86764.1"/>
    <property type="molecule type" value="Genomic_DNA"/>
</dbReference>
<dbReference type="AlphaFoldDB" id="A0A0A0HJC3"/>
<dbReference type="PATRIC" id="fig|1288298.3.peg.3068"/>
<dbReference type="eggNOG" id="ENOG50331H0">
    <property type="taxonomic scope" value="Bacteria"/>
</dbReference>
<protein>
    <submittedName>
        <fullName evidence="1">Uncharacterized protein</fullName>
    </submittedName>
</protein>
<dbReference type="Proteomes" id="UP000030021">
    <property type="component" value="Unassembled WGS sequence"/>
</dbReference>
<proteinExistence type="predicted"/>
<dbReference type="OrthoDB" id="7742971at2"/>
<gene>
    <name evidence="1" type="ORF">rosmuc_03057</name>
</gene>
<dbReference type="RefSeq" id="WP_037268711.1">
    <property type="nucleotide sequence ID" value="NZ_KN293975.1"/>
</dbReference>
<dbReference type="HOGENOM" id="CLU_149352_0_0_5"/>
<reference evidence="1 2" key="1">
    <citation type="submission" date="2013-01" db="EMBL/GenBank/DDBJ databases">
        <authorList>
            <person name="Fiebig A."/>
            <person name="Goeker M."/>
            <person name="Klenk H.-P.P."/>
        </authorList>
    </citation>
    <scope>NUCLEOTIDE SEQUENCE [LARGE SCALE GENOMIC DNA]</scope>
    <source>
        <strain evidence="1 2">DSM 17069</strain>
    </source>
</reference>
<evidence type="ECO:0000313" key="1">
    <source>
        <dbReference type="EMBL" id="KGM86764.1"/>
    </source>
</evidence>
<dbReference type="STRING" id="215743.ROSMUCSMR3_03552"/>
<name>A0A0A0HJC3_9RHOB</name>
<dbReference type="InterPro" id="IPR056912">
    <property type="entry name" value="Phage_JBD30_tail_term-like"/>
</dbReference>